<dbReference type="eggNOG" id="arCOG08092">
    <property type="taxonomic scope" value="Archaea"/>
</dbReference>
<reference evidence="8" key="1">
    <citation type="submission" date="2016-10" db="EMBL/GenBank/DDBJ databases">
        <authorList>
            <person name="Varghese N."/>
        </authorList>
    </citation>
    <scope>NUCLEOTIDE SEQUENCE [LARGE SCALE GENOMIC DNA]</scope>
    <source>
        <strain evidence="8">CGMCC 1.12284</strain>
    </source>
</reference>
<dbReference type="InterPro" id="IPR051907">
    <property type="entry name" value="DoxX-like_oxidoreductase"/>
</dbReference>
<evidence type="ECO:0000256" key="4">
    <source>
        <dbReference type="ARBA" id="ARBA00022989"/>
    </source>
</evidence>
<dbReference type="RefSeq" id="WP_049991191.1">
    <property type="nucleotide sequence ID" value="NZ_FOIS01000004.1"/>
</dbReference>
<organism evidence="7 8">
    <name type="scientific">Natrinema salifodinae</name>
    <dbReference type="NCBI Taxonomy" id="1202768"/>
    <lineage>
        <taxon>Archaea</taxon>
        <taxon>Methanobacteriati</taxon>
        <taxon>Methanobacteriota</taxon>
        <taxon>Stenosarchaea group</taxon>
        <taxon>Halobacteria</taxon>
        <taxon>Halobacteriales</taxon>
        <taxon>Natrialbaceae</taxon>
        <taxon>Natrinema</taxon>
    </lineage>
</organism>
<dbReference type="InterPro" id="IPR032808">
    <property type="entry name" value="DoxX"/>
</dbReference>
<keyword evidence="2" id="KW-1003">Cell membrane</keyword>
<dbReference type="PANTHER" id="PTHR33452:SF1">
    <property type="entry name" value="INNER MEMBRANE PROTEIN YPHA-RELATED"/>
    <property type="match status" value="1"/>
</dbReference>
<feature type="transmembrane region" description="Helical" evidence="6">
    <location>
        <begin position="112"/>
        <end position="134"/>
    </location>
</feature>
<name>A0A1I0Q8W0_9EURY</name>
<dbReference type="GO" id="GO:0005886">
    <property type="term" value="C:plasma membrane"/>
    <property type="evidence" value="ECO:0007669"/>
    <property type="project" value="UniProtKB-SubCell"/>
</dbReference>
<evidence type="ECO:0000313" key="7">
    <source>
        <dbReference type="EMBL" id="SEW23301.1"/>
    </source>
</evidence>
<dbReference type="Proteomes" id="UP000183275">
    <property type="component" value="Unassembled WGS sequence"/>
</dbReference>
<dbReference type="EMBL" id="FOIS01000004">
    <property type="protein sequence ID" value="SEW23301.1"/>
    <property type="molecule type" value="Genomic_DNA"/>
</dbReference>
<evidence type="ECO:0000256" key="6">
    <source>
        <dbReference type="SAM" id="Phobius"/>
    </source>
</evidence>
<evidence type="ECO:0000313" key="8">
    <source>
        <dbReference type="Proteomes" id="UP000183275"/>
    </source>
</evidence>
<evidence type="ECO:0000256" key="5">
    <source>
        <dbReference type="ARBA" id="ARBA00023136"/>
    </source>
</evidence>
<evidence type="ECO:0000256" key="2">
    <source>
        <dbReference type="ARBA" id="ARBA00022475"/>
    </source>
</evidence>
<comment type="subcellular location">
    <subcellularLocation>
        <location evidence="1">Cell membrane</location>
        <topology evidence="1">Multi-pass membrane protein</topology>
    </subcellularLocation>
</comment>
<protein>
    <submittedName>
        <fullName evidence="7">Putative oxidoreductase</fullName>
    </submittedName>
</protein>
<dbReference type="AlphaFoldDB" id="A0A1I0Q8W0"/>
<keyword evidence="5 6" id="KW-0472">Membrane</keyword>
<feature type="transmembrane region" description="Helical" evidence="6">
    <location>
        <begin position="15"/>
        <end position="34"/>
    </location>
</feature>
<evidence type="ECO:0000256" key="3">
    <source>
        <dbReference type="ARBA" id="ARBA00022692"/>
    </source>
</evidence>
<dbReference type="PANTHER" id="PTHR33452">
    <property type="entry name" value="OXIDOREDUCTASE CATD-RELATED"/>
    <property type="match status" value="1"/>
</dbReference>
<feature type="transmembrane region" description="Helical" evidence="6">
    <location>
        <begin position="74"/>
        <end position="100"/>
    </location>
</feature>
<dbReference type="STRING" id="1202768.SAMN05216285_3235"/>
<keyword evidence="8" id="KW-1185">Reference proteome</keyword>
<accession>A0A1I0Q8W0</accession>
<dbReference type="Pfam" id="PF07681">
    <property type="entry name" value="DoxX"/>
    <property type="match status" value="1"/>
</dbReference>
<dbReference type="OrthoDB" id="201096at2157"/>
<gene>
    <name evidence="7" type="ORF">SAMN05216285_3235</name>
</gene>
<feature type="transmembrane region" description="Helical" evidence="6">
    <location>
        <begin position="46"/>
        <end position="68"/>
    </location>
</feature>
<evidence type="ECO:0000256" key="1">
    <source>
        <dbReference type="ARBA" id="ARBA00004651"/>
    </source>
</evidence>
<proteinExistence type="predicted"/>
<keyword evidence="4 6" id="KW-1133">Transmembrane helix</keyword>
<keyword evidence="3 6" id="KW-0812">Transmembrane</keyword>
<sequence>MSRSTAAGGTQWNPVVLRLALGIALAVAGVGKLFTVGPKATAMSEFAGTLASLGVPAPTVVAWCVALAEASGGLLLLVGLLTRYAAAVGAAIMFVATTLVHLPNGFVASDGGFEYTLVLFLVAVALVLSGPGALSLERAVFDDELLVPVDATRG</sequence>